<proteinExistence type="predicted"/>
<dbReference type="InterPro" id="IPR043128">
    <property type="entry name" value="Rev_trsase/Diguanyl_cyclase"/>
</dbReference>
<dbReference type="AlphaFoldDB" id="A0A7C4YIH2"/>
<dbReference type="InterPro" id="IPR000160">
    <property type="entry name" value="GGDEF_dom"/>
</dbReference>
<reference evidence="2" key="1">
    <citation type="journal article" date="2020" name="mSystems">
        <title>Genome- and Community-Level Interaction Insights into Carbon Utilization and Element Cycling Functions of Hydrothermarchaeota in Hydrothermal Sediment.</title>
        <authorList>
            <person name="Zhou Z."/>
            <person name="Liu Y."/>
            <person name="Xu W."/>
            <person name="Pan J."/>
            <person name="Luo Z.H."/>
            <person name="Li M."/>
        </authorList>
    </citation>
    <scope>NUCLEOTIDE SEQUENCE [LARGE SCALE GENOMIC DNA]</scope>
    <source>
        <strain evidence="2">SpSt-780</strain>
    </source>
</reference>
<dbReference type="InterPro" id="IPR029787">
    <property type="entry name" value="Nucleotide_cyclase"/>
</dbReference>
<dbReference type="PROSITE" id="PS50887">
    <property type="entry name" value="GGDEF"/>
    <property type="match status" value="1"/>
</dbReference>
<protein>
    <submittedName>
        <fullName evidence="2">GGDEF domain-containing protein</fullName>
    </submittedName>
</protein>
<accession>A0A7C4YIH2</accession>
<dbReference type="PANTHER" id="PTHR45138">
    <property type="entry name" value="REGULATORY COMPONENTS OF SENSORY TRANSDUCTION SYSTEM"/>
    <property type="match status" value="1"/>
</dbReference>
<dbReference type="EMBL" id="DTHG01000070">
    <property type="protein sequence ID" value="HGW91989.1"/>
    <property type="molecule type" value="Genomic_DNA"/>
</dbReference>
<dbReference type="InterPro" id="IPR050469">
    <property type="entry name" value="Diguanylate_Cyclase"/>
</dbReference>
<dbReference type="Pfam" id="PF13185">
    <property type="entry name" value="GAF_2"/>
    <property type="match status" value="2"/>
</dbReference>
<dbReference type="FunFam" id="3.30.70.270:FF:000001">
    <property type="entry name" value="Diguanylate cyclase domain protein"/>
    <property type="match status" value="1"/>
</dbReference>
<dbReference type="InterPro" id="IPR029016">
    <property type="entry name" value="GAF-like_dom_sf"/>
</dbReference>
<dbReference type="SMART" id="SM00065">
    <property type="entry name" value="GAF"/>
    <property type="match status" value="2"/>
</dbReference>
<dbReference type="Pfam" id="PF00990">
    <property type="entry name" value="GGDEF"/>
    <property type="match status" value="1"/>
</dbReference>
<name>A0A7C4YIH2_UNCW3</name>
<dbReference type="Gene3D" id="3.30.450.40">
    <property type="match status" value="2"/>
</dbReference>
<comment type="caution">
    <text evidence="2">The sequence shown here is derived from an EMBL/GenBank/DDBJ whole genome shotgun (WGS) entry which is preliminary data.</text>
</comment>
<dbReference type="GO" id="GO:0052621">
    <property type="term" value="F:diguanylate cyclase activity"/>
    <property type="evidence" value="ECO:0007669"/>
    <property type="project" value="TreeGrafter"/>
</dbReference>
<dbReference type="SUPFAM" id="SSF55781">
    <property type="entry name" value="GAF domain-like"/>
    <property type="match status" value="2"/>
</dbReference>
<dbReference type="SMART" id="SM00267">
    <property type="entry name" value="GGDEF"/>
    <property type="match status" value="1"/>
</dbReference>
<evidence type="ECO:0000259" key="1">
    <source>
        <dbReference type="PROSITE" id="PS50887"/>
    </source>
</evidence>
<dbReference type="PANTHER" id="PTHR45138:SF9">
    <property type="entry name" value="DIGUANYLATE CYCLASE DGCM-RELATED"/>
    <property type="match status" value="1"/>
</dbReference>
<organism evidence="2">
    <name type="scientific">candidate division WOR-3 bacterium</name>
    <dbReference type="NCBI Taxonomy" id="2052148"/>
    <lineage>
        <taxon>Bacteria</taxon>
        <taxon>Bacteria division WOR-3</taxon>
    </lineage>
</organism>
<feature type="domain" description="GGDEF" evidence="1">
    <location>
        <begin position="364"/>
        <end position="492"/>
    </location>
</feature>
<dbReference type="NCBIfam" id="TIGR00254">
    <property type="entry name" value="GGDEF"/>
    <property type="match status" value="1"/>
</dbReference>
<evidence type="ECO:0000313" key="2">
    <source>
        <dbReference type="EMBL" id="HGW91989.1"/>
    </source>
</evidence>
<dbReference type="CDD" id="cd01949">
    <property type="entry name" value="GGDEF"/>
    <property type="match status" value="1"/>
</dbReference>
<gene>
    <name evidence="2" type="ORF">ENV67_05545</name>
</gene>
<dbReference type="SUPFAM" id="SSF55073">
    <property type="entry name" value="Nucleotide cyclase"/>
    <property type="match status" value="1"/>
</dbReference>
<dbReference type="Gene3D" id="3.30.70.270">
    <property type="match status" value="1"/>
</dbReference>
<sequence length="493" mass="56526">MEDYEFILNILKLSQDVISKLEFEGVIKEILKKGIEVLGVNHISLLIIEEGKSPPLAYEMYRGEKRLLKYHSTARLNKGISGMVIETKKPITINDLKNYPDANPVALKKGRRSVLAFPLTYKEKVIGIFYADSNEPNFFKESDLLKVQIFALNAGTALVNARIFEEIRYNQEKIKLLYRTSECLISSLNIKKVLKVLLKELKKSLNIKYSGVFYYDKKNNKLEIISWEGYRDKDMFNLKLEGESITLKAINTKRYHYAKDVTKDKFYVKMIDEIKSEISFPLIIGDDVIGAATFSKDFIDGFSEEEIDTLSTISNNLAISVHNYISFKEVEKFSITDPLTGVINRRRIEENIEKEIERSKRYSKMFGILFIDLDNFKEYNDRFGHLSGDEALKKLTAILKKNIRNIDTIGRYGGDEFIVLLVEAGVEKCENIAKRLIENIKDKMKNENITISVGVSIYPIHGLTKGKLIQAADSACFEAKREGGCRYKIWGQS</sequence>
<dbReference type="InterPro" id="IPR003018">
    <property type="entry name" value="GAF"/>
</dbReference>